<proteinExistence type="predicted"/>
<organism evidence="1 2">
    <name type="scientific">Dactylosporangium salmoneum</name>
    <dbReference type="NCBI Taxonomy" id="53361"/>
    <lineage>
        <taxon>Bacteria</taxon>
        <taxon>Bacillati</taxon>
        <taxon>Actinomycetota</taxon>
        <taxon>Actinomycetes</taxon>
        <taxon>Micromonosporales</taxon>
        <taxon>Micromonosporaceae</taxon>
        <taxon>Dactylosporangium</taxon>
    </lineage>
</organism>
<accession>A0ABN3FT57</accession>
<protein>
    <recommendedName>
        <fullName evidence="3">TetR family transcriptional regulator</fullName>
    </recommendedName>
</protein>
<dbReference type="Proteomes" id="UP001501444">
    <property type="component" value="Unassembled WGS sequence"/>
</dbReference>
<comment type="caution">
    <text evidence="1">The sequence shown here is derived from an EMBL/GenBank/DDBJ whole genome shotgun (WGS) entry which is preliminary data.</text>
</comment>
<evidence type="ECO:0000313" key="2">
    <source>
        <dbReference type="Proteomes" id="UP001501444"/>
    </source>
</evidence>
<evidence type="ECO:0008006" key="3">
    <source>
        <dbReference type="Google" id="ProtNLM"/>
    </source>
</evidence>
<dbReference type="EMBL" id="BAAARV010000016">
    <property type="protein sequence ID" value="GAA2336691.1"/>
    <property type="molecule type" value="Genomic_DNA"/>
</dbReference>
<gene>
    <name evidence="1" type="ORF">GCM10010170_017260</name>
</gene>
<keyword evidence="2" id="KW-1185">Reference proteome</keyword>
<evidence type="ECO:0000313" key="1">
    <source>
        <dbReference type="EMBL" id="GAA2336691.1"/>
    </source>
</evidence>
<sequence>MVAAASSARSTAAAPKWPLQRVGRAALALLSMVEGAAALAAADPEAYPPAAQEAMLDAGLEAFGLSISTR</sequence>
<reference evidence="1 2" key="1">
    <citation type="journal article" date="2019" name="Int. J. Syst. Evol. Microbiol.">
        <title>The Global Catalogue of Microorganisms (GCM) 10K type strain sequencing project: providing services to taxonomists for standard genome sequencing and annotation.</title>
        <authorList>
            <consortium name="The Broad Institute Genomics Platform"/>
            <consortium name="The Broad Institute Genome Sequencing Center for Infectious Disease"/>
            <person name="Wu L."/>
            <person name="Ma J."/>
        </authorList>
    </citation>
    <scope>NUCLEOTIDE SEQUENCE [LARGE SCALE GENOMIC DNA]</scope>
    <source>
        <strain evidence="1 2">JCM 3272</strain>
    </source>
</reference>
<name>A0ABN3FT57_9ACTN</name>